<organism evidence="8 9">
    <name type="scientific">Cyprinus carpio</name>
    <name type="common">Common carp</name>
    <dbReference type="NCBI Taxonomy" id="7962"/>
    <lineage>
        <taxon>Eukaryota</taxon>
        <taxon>Metazoa</taxon>
        <taxon>Chordata</taxon>
        <taxon>Craniata</taxon>
        <taxon>Vertebrata</taxon>
        <taxon>Euteleostomi</taxon>
        <taxon>Actinopterygii</taxon>
        <taxon>Neopterygii</taxon>
        <taxon>Teleostei</taxon>
        <taxon>Ostariophysi</taxon>
        <taxon>Cypriniformes</taxon>
        <taxon>Cyprinidae</taxon>
        <taxon>Cyprininae</taxon>
        <taxon>Cyprinus</taxon>
    </lineage>
</organism>
<evidence type="ECO:0000256" key="2">
    <source>
        <dbReference type="ARBA" id="ARBA00008917"/>
    </source>
</evidence>
<name>A0A8C1H4E3_CYPCA</name>
<evidence type="ECO:0000256" key="1">
    <source>
        <dbReference type="ARBA" id="ARBA00004477"/>
    </source>
</evidence>
<accession>A0A8C1H4E3</accession>
<dbReference type="Pfam" id="PF04511">
    <property type="entry name" value="DER1"/>
    <property type="match status" value="1"/>
</dbReference>
<evidence type="ECO:0000313" key="8">
    <source>
        <dbReference type="Ensembl" id="ENSCCRP00015012579.1"/>
    </source>
</evidence>
<dbReference type="GO" id="GO:0005789">
    <property type="term" value="C:endoplasmic reticulum membrane"/>
    <property type="evidence" value="ECO:0007669"/>
    <property type="project" value="UniProtKB-SubCell"/>
</dbReference>
<dbReference type="PANTHER" id="PTHR11009">
    <property type="entry name" value="DER1-LIKE PROTEIN, DERLIN"/>
    <property type="match status" value="1"/>
</dbReference>
<dbReference type="InterPro" id="IPR007599">
    <property type="entry name" value="DER1"/>
</dbReference>
<comment type="subcellular location">
    <subcellularLocation>
        <location evidence="1 7">Endoplasmic reticulum membrane</location>
        <topology evidence="1 7">Multi-pass membrane protein</topology>
    </subcellularLocation>
</comment>
<sequence>MFILLYLSLTFIIQITGLMMDMQLLMIPLIMSVLYVWAQLNRDVVVSFWFGTRFKACYLPWVILGFNYIIGGSIVNELIGNLVGHLYFFLMFKYPMDLGGRSFLSTPQFLYQMLPNRRGGVSGFGVPPSRRPVPQEQPGGGGGRHAWGQGFRLGDD</sequence>
<reference evidence="8" key="1">
    <citation type="submission" date="2025-08" db="UniProtKB">
        <authorList>
            <consortium name="Ensembl"/>
        </authorList>
    </citation>
    <scope>IDENTIFICATION</scope>
</reference>
<keyword evidence="5 7" id="KW-1133">Transmembrane helix</keyword>
<evidence type="ECO:0000256" key="3">
    <source>
        <dbReference type="ARBA" id="ARBA00022692"/>
    </source>
</evidence>
<protein>
    <recommendedName>
        <fullName evidence="7">Derlin</fullName>
    </recommendedName>
</protein>
<evidence type="ECO:0000256" key="7">
    <source>
        <dbReference type="RuleBase" id="RU363059"/>
    </source>
</evidence>
<keyword evidence="4 7" id="KW-0256">Endoplasmic reticulum</keyword>
<feature type="transmembrane region" description="Helical" evidence="7">
    <location>
        <begin position="12"/>
        <end position="38"/>
    </location>
</feature>
<keyword evidence="6 7" id="KW-0472">Membrane</keyword>
<evidence type="ECO:0000256" key="4">
    <source>
        <dbReference type="ARBA" id="ARBA00022824"/>
    </source>
</evidence>
<dbReference type="AlphaFoldDB" id="A0A8C1H4E3"/>
<dbReference type="GO" id="GO:0006950">
    <property type="term" value="P:response to stress"/>
    <property type="evidence" value="ECO:0007669"/>
    <property type="project" value="UniProtKB-ARBA"/>
</dbReference>
<feature type="transmembrane region" description="Helical" evidence="7">
    <location>
        <begin position="58"/>
        <end position="90"/>
    </location>
</feature>
<comment type="similarity">
    <text evidence="2 7">Belongs to the derlin family.</text>
</comment>
<evidence type="ECO:0000256" key="6">
    <source>
        <dbReference type="ARBA" id="ARBA00023136"/>
    </source>
</evidence>
<evidence type="ECO:0000313" key="9">
    <source>
        <dbReference type="Proteomes" id="UP000694700"/>
    </source>
</evidence>
<proteinExistence type="inferred from homology"/>
<dbReference type="Proteomes" id="UP000694700">
    <property type="component" value="Unplaced"/>
</dbReference>
<evidence type="ECO:0000256" key="5">
    <source>
        <dbReference type="ARBA" id="ARBA00022989"/>
    </source>
</evidence>
<keyword evidence="3 7" id="KW-0812">Transmembrane</keyword>
<comment type="function">
    <text evidence="7">Functional component of endoplasmic reticulum-associated degradation (ERAD) for misfolded lumenal proteins. May act by forming a channel that allows the retrotranslocation of misfolded proteins into the cytosol where they are ubiquitinated and degraded by the proteasome.</text>
</comment>
<dbReference type="Ensembl" id="ENSCCRT00015013034.1">
    <property type="protein sequence ID" value="ENSCCRP00015012579.1"/>
    <property type="gene ID" value="ENSCCRG00015005784.1"/>
</dbReference>
<comment type="caution">
    <text evidence="7">Lacks conserved residue(s) required for the propagation of feature annotation.</text>
</comment>